<protein>
    <submittedName>
        <fullName evidence="2">Uncharacterized protein</fullName>
    </submittedName>
</protein>
<evidence type="ECO:0000256" key="1">
    <source>
        <dbReference type="SAM" id="MobiDB-lite"/>
    </source>
</evidence>
<feature type="region of interest" description="Disordered" evidence="1">
    <location>
        <begin position="1"/>
        <end position="22"/>
    </location>
</feature>
<feature type="compositionally biased region" description="Basic and acidic residues" evidence="1">
    <location>
        <begin position="1"/>
        <end position="15"/>
    </location>
</feature>
<dbReference type="EMBL" id="JASPKY010000434">
    <property type="protein sequence ID" value="KAK9700605.1"/>
    <property type="molecule type" value="Genomic_DNA"/>
</dbReference>
<keyword evidence="3" id="KW-1185">Reference proteome</keyword>
<dbReference type="AlphaFoldDB" id="A0AAW1JCP7"/>
<feature type="compositionally biased region" description="Polar residues" evidence="1">
    <location>
        <begin position="148"/>
        <end position="162"/>
    </location>
</feature>
<comment type="caution">
    <text evidence="2">The sequence shown here is derived from an EMBL/GenBank/DDBJ whole genome shotgun (WGS) entry which is preliminary data.</text>
</comment>
<feature type="compositionally biased region" description="Low complexity" evidence="1">
    <location>
        <begin position="107"/>
        <end position="117"/>
    </location>
</feature>
<reference evidence="2 3" key="1">
    <citation type="journal article" date="2024" name="BMC Genomics">
        <title>De novo assembly and annotation of Popillia japonica's genome with initial clues to its potential as an invasive pest.</title>
        <authorList>
            <person name="Cucini C."/>
            <person name="Boschi S."/>
            <person name="Funari R."/>
            <person name="Cardaioli E."/>
            <person name="Iannotti N."/>
            <person name="Marturano G."/>
            <person name="Paoli F."/>
            <person name="Bruttini M."/>
            <person name="Carapelli A."/>
            <person name="Frati F."/>
            <person name="Nardi F."/>
        </authorList>
    </citation>
    <scope>NUCLEOTIDE SEQUENCE [LARGE SCALE GENOMIC DNA]</scope>
    <source>
        <strain evidence="2">DMR45628</strain>
    </source>
</reference>
<feature type="region of interest" description="Disordered" evidence="1">
    <location>
        <begin position="98"/>
        <end position="162"/>
    </location>
</feature>
<dbReference type="Proteomes" id="UP001458880">
    <property type="component" value="Unassembled WGS sequence"/>
</dbReference>
<organism evidence="2 3">
    <name type="scientific">Popillia japonica</name>
    <name type="common">Japanese beetle</name>
    <dbReference type="NCBI Taxonomy" id="7064"/>
    <lineage>
        <taxon>Eukaryota</taxon>
        <taxon>Metazoa</taxon>
        <taxon>Ecdysozoa</taxon>
        <taxon>Arthropoda</taxon>
        <taxon>Hexapoda</taxon>
        <taxon>Insecta</taxon>
        <taxon>Pterygota</taxon>
        <taxon>Neoptera</taxon>
        <taxon>Endopterygota</taxon>
        <taxon>Coleoptera</taxon>
        <taxon>Polyphaga</taxon>
        <taxon>Scarabaeiformia</taxon>
        <taxon>Scarabaeidae</taxon>
        <taxon>Rutelinae</taxon>
        <taxon>Popillia</taxon>
    </lineage>
</organism>
<feature type="compositionally biased region" description="Basic residues" evidence="1">
    <location>
        <begin position="125"/>
        <end position="141"/>
    </location>
</feature>
<name>A0AAW1JCP7_POPJA</name>
<proteinExistence type="predicted"/>
<evidence type="ECO:0000313" key="3">
    <source>
        <dbReference type="Proteomes" id="UP001458880"/>
    </source>
</evidence>
<sequence>MESPVRKQPAEEKPGTPRCLVSPSTVKFLEERCRIPPPALLPPDSTTLPSPPILHLPSLVSPDLNHLSPGTENFIQSKPTGPTVDSFLVPLARYQPLRLPSPPSLLPSPSQRPSKPSAHPEAGAVKRRNHGPAWRRHRKDWTRHPESAQLQVQKCSASVSAV</sequence>
<evidence type="ECO:0000313" key="2">
    <source>
        <dbReference type="EMBL" id="KAK9700605.1"/>
    </source>
</evidence>
<gene>
    <name evidence="2" type="ORF">QE152_g31131</name>
</gene>
<accession>A0AAW1JCP7</accession>